<sequence>MERLTKLSTLSITLGVTILMHAPLYANDKVDNYKYSLSDGIDICFKKVKEKLGDEAKISTIRASFASGGEIDPRNINKPQGAMTTCTVTYQNPEDPKKLLSMRMETKSGEFQKPRQVEIRVTGNPSKFNLDDYLISFDKIDLSPLPAFMASQEKSLSEYYAKFAWSGVSLSAPGAFSREHLLRIDVEGRLAVNDIKSSGYASLSVDGKKVDKNRLIK</sequence>
<dbReference type="OrthoDB" id="6476773at2"/>
<accession>A0A542D2V9</accession>
<name>A0A542D2V9_SERFO</name>
<dbReference type="EMBL" id="VISQ01000001">
    <property type="protein sequence ID" value="TVZ71866.1"/>
    <property type="molecule type" value="Genomic_DNA"/>
</dbReference>
<reference evidence="1" key="2">
    <citation type="submission" date="2019-08" db="EMBL/GenBank/DDBJ databases">
        <title>Investigation of anaerobic lignin degradation for improved lignocellulosic biofuels.</title>
        <authorList>
            <person name="Deangelis K.PhD."/>
        </authorList>
    </citation>
    <scope>NUCLEOTIDE SEQUENCE [LARGE SCALE GENOMIC DNA]</scope>
    <source>
        <strain evidence="1">128R</strain>
    </source>
</reference>
<organism evidence="1">
    <name type="scientific">Serratia fonticola</name>
    <dbReference type="NCBI Taxonomy" id="47917"/>
    <lineage>
        <taxon>Bacteria</taxon>
        <taxon>Pseudomonadati</taxon>
        <taxon>Pseudomonadota</taxon>
        <taxon>Gammaproteobacteria</taxon>
        <taxon>Enterobacterales</taxon>
        <taxon>Yersiniaceae</taxon>
        <taxon>Serratia</taxon>
    </lineage>
</organism>
<evidence type="ECO:0000313" key="1">
    <source>
        <dbReference type="EMBL" id="TVZ71866.1"/>
    </source>
</evidence>
<gene>
    <name evidence="1" type="ORF">FHU10_4521</name>
</gene>
<comment type="caution">
    <text evidence="1">The sequence shown here is derived from an EMBL/GenBank/DDBJ whole genome shotgun (WGS) entry which is preliminary data.</text>
</comment>
<protein>
    <submittedName>
        <fullName evidence="1">Uncharacterized protein</fullName>
    </submittedName>
</protein>
<dbReference type="AlphaFoldDB" id="A0A542D2V9"/>
<proteinExistence type="predicted"/>
<reference evidence="1" key="1">
    <citation type="submission" date="2019-06" db="EMBL/GenBank/DDBJ databases">
        <authorList>
            <person name="Deangelis K."/>
            <person name="Huntemann M."/>
            <person name="Clum A."/>
            <person name="Pillay M."/>
            <person name="Palaniappan K."/>
            <person name="Varghese N."/>
            <person name="Mikhailova N."/>
            <person name="Stamatis D."/>
            <person name="Reddy T."/>
            <person name="Daum C."/>
            <person name="Shapiro N."/>
            <person name="Ivanova N."/>
            <person name="Kyrpides N."/>
            <person name="Woyke T."/>
        </authorList>
    </citation>
    <scope>NUCLEOTIDE SEQUENCE [LARGE SCALE GENOMIC DNA]</scope>
    <source>
        <strain evidence="1">128R</strain>
    </source>
</reference>